<keyword evidence="3" id="KW-1133">Transmembrane helix</keyword>
<dbReference type="NCBIfam" id="TIGR00254">
    <property type="entry name" value="GGDEF"/>
    <property type="match status" value="1"/>
</dbReference>
<dbReference type="Gene3D" id="3.30.70.270">
    <property type="match status" value="1"/>
</dbReference>
<gene>
    <name evidence="7" type="ORF">SAMN05444158_4769</name>
</gene>
<dbReference type="GO" id="GO:0006355">
    <property type="term" value="P:regulation of DNA-templated transcription"/>
    <property type="evidence" value="ECO:0007669"/>
    <property type="project" value="InterPro"/>
</dbReference>
<dbReference type="FunFam" id="3.30.70.270:FF:000001">
    <property type="entry name" value="Diguanylate cyclase domain protein"/>
    <property type="match status" value="1"/>
</dbReference>
<evidence type="ECO:0000313" key="7">
    <source>
        <dbReference type="EMBL" id="SDT19778.1"/>
    </source>
</evidence>
<dbReference type="GO" id="GO:0005886">
    <property type="term" value="C:plasma membrane"/>
    <property type="evidence" value="ECO:0007669"/>
    <property type="project" value="TreeGrafter"/>
</dbReference>
<dbReference type="Pfam" id="PF22588">
    <property type="entry name" value="dCache_1_like"/>
    <property type="match status" value="1"/>
</dbReference>
<dbReference type="Pfam" id="PF00990">
    <property type="entry name" value="GGDEF"/>
    <property type="match status" value="1"/>
</dbReference>
<evidence type="ECO:0000256" key="3">
    <source>
        <dbReference type="SAM" id="Phobius"/>
    </source>
</evidence>
<keyword evidence="3" id="KW-0812">Transmembrane</keyword>
<reference evidence="8" key="1">
    <citation type="submission" date="2016-10" db="EMBL/GenBank/DDBJ databases">
        <authorList>
            <person name="Varghese N."/>
            <person name="Submissions S."/>
        </authorList>
    </citation>
    <scope>NUCLEOTIDE SEQUENCE [LARGE SCALE GENOMIC DNA]</scope>
    <source>
        <strain evidence="8">GAS369</strain>
    </source>
</reference>
<dbReference type="CDD" id="cd01949">
    <property type="entry name" value="GGDEF"/>
    <property type="match status" value="1"/>
</dbReference>
<protein>
    <recommendedName>
        <fullName evidence="1">diguanylate cyclase</fullName>
        <ecNumber evidence="1">2.7.7.65</ecNumber>
    </recommendedName>
</protein>
<feature type="transmembrane region" description="Helical" evidence="3">
    <location>
        <begin position="15"/>
        <end position="38"/>
    </location>
</feature>
<dbReference type="CDD" id="cd12914">
    <property type="entry name" value="PDC1_DGC_like"/>
    <property type="match status" value="1"/>
</dbReference>
<dbReference type="PANTHER" id="PTHR45138:SF9">
    <property type="entry name" value="DIGUANYLATE CYCLASE DGCM-RELATED"/>
    <property type="match status" value="1"/>
</dbReference>
<keyword evidence="8" id="KW-1185">Reference proteome</keyword>
<feature type="domain" description="GGDEF" evidence="6">
    <location>
        <begin position="486"/>
        <end position="621"/>
    </location>
</feature>
<dbReference type="SMART" id="SM00091">
    <property type="entry name" value="PAS"/>
    <property type="match status" value="1"/>
</dbReference>
<evidence type="ECO:0000259" key="6">
    <source>
        <dbReference type="PROSITE" id="PS50887"/>
    </source>
</evidence>
<dbReference type="InterPro" id="IPR000700">
    <property type="entry name" value="PAS-assoc_C"/>
</dbReference>
<evidence type="ECO:0000256" key="2">
    <source>
        <dbReference type="ARBA" id="ARBA00034247"/>
    </source>
</evidence>
<evidence type="ECO:0000256" key="1">
    <source>
        <dbReference type="ARBA" id="ARBA00012528"/>
    </source>
</evidence>
<dbReference type="Proteomes" id="UP000243904">
    <property type="component" value="Chromosome I"/>
</dbReference>
<dbReference type="InterPro" id="IPR043128">
    <property type="entry name" value="Rev_trsase/Diguanyl_cyclase"/>
</dbReference>
<feature type="domain" description="PAS" evidence="4">
    <location>
        <begin position="327"/>
        <end position="386"/>
    </location>
</feature>
<feature type="transmembrane region" description="Helical" evidence="3">
    <location>
        <begin position="293"/>
        <end position="311"/>
    </location>
</feature>
<feature type="domain" description="PAC" evidence="5">
    <location>
        <begin position="400"/>
        <end position="451"/>
    </location>
</feature>
<sequence>MPDHASATSTLSRQIAPAVIATLFALAMSACVLGVVIWKALESKSATLERGQTATQNLAHSLAEHASHTIQAADISMSGIVELLKYRTPLPDRMNPFLANIVNALPQIREIGVLSVDGAWQYSSLSELPRYNNSDRDYFIYHRDTPGAALRISAPIQSRLTGHSTIMLSKRISKEDGSFGGVLLAAIDSDYFNAFYNRFQLGVGGAIGLMRNDGIVLIRWPSANVGADLSKSDLFARQIKLSSVGYYKTISPFDGTVKYFGYEETSQYPLVVTVARSESELLASWWATLRTDALVGAVLLCLIILSAALLWSQFRFRMKTEHALREREARYRLLSDNIADIVILLDGRGTLLYVSPSVEPVLGLRGGDLIGKSCFDLVHPDDKELVLAATARPSDPDSTNTVAFRIARADRSVAWVEINFKLASEQDGQTKFVGVLRDVTQRKMMEDELTSLNTRLAQLATTDGLTGLCNRRTFDGFLRREYAARDTLSVLLFDIDNFKGYNDSYGHQAGDECLKAVAKVIADATSNTSGMSARYGGEEFIIVLPDVSEADALRVAEAVRLTIRALGIPNSASSRGYVTVSGGVSTKTKAILDEAMLVGDADLALYEAKRLGRNRTFASSELKHSFVESVPLQFLLEP</sequence>
<dbReference type="EC" id="2.7.7.65" evidence="1"/>
<dbReference type="CDD" id="cd00130">
    <property type="entry name" value="PAS"/>
    <property type="match status" value="1"/>
</dbReference>
<dbReference type="InterPro" id="IPR000160">
    <property type="entry name" value="GGDEF_dom"/>
</dbReference>
<dbReference type="GO" id="GO:0052621">
    <property type="term" value="F:diguanylate cyclase activity"/>
    <property type="evidence" value="ECO:0007669"/>
    <property type="project" value="UniProtKB-EC"/>
</dbReference>
<dbReference type="PROSITE" id="PS50112">
    <property type="entry name" value="PAS"/>
    <property type="match status" value="1"/>
</dbReference>
<dbReference type="InterPro" id="IPR054327">
    <property type="entry name" value="His-kinase-like_sensor"/>
</dbReference>
<dbReference type="SMART" id="SM00267">
    <property type="entry name" value="GGDEF"/>
    <property type="match status" value="1"/>
</dbReference>
<dbReference type="CDD" id="cd12915">
    <property type="entry name" value="PDC2_DGC_like"/>
    <property type="match status" value="1"/>
</dbReference>
<dbReference type="EMBL" id="LT629750">
    <property type="protein sequence ID" value="SDT19778.1"/>
    <property type="molecule type" value="Genomic_DNA"/>
</dbReference>
<keyword evidence="3" id="KW-0472">Membrane</keyword>
<evidence type="ECO:0000313" key="8">
    <source>
        <dbReference type="Proteomes" id="UP000243904"/>
    </source>
</evidence>
<dbReference type="InterPro" id="IPR035965">
    <property type="entry name" value="PAS-like_dom_sf"/>
</dbReference>
<name>A0A1H1YE32_9BRAD</name>
<proteinExistence type="predicted"/>
<dbReference type="InterPro" id="IPR000014">
    <property type="entry name" value="PAS"/>
</dbReference>
<organism evidence="7 8">
    <name type="scientific">Bradyrhizobium canariense</name>
    <dbReference type="NCBI Taxonomy" id="255045"/>
    <lineage>
        <taxon>Bacteria</taxon>
        <taxon>Pseudomonadati</taxon>
        <taxon>Pseudomonadota</taxon>
        <taxon>Alphaproteobacteria</taxon>
        <taxon>Hyphomicrobiales</taxon>
        <taxon>Nitrobacteraceae</taxon>
        <taxon>Bradyrhizobium</taxon>
    </lineage>
</organism>
<dbReference type="NCBIfam" id="TIGR00229">
    <property type="entry name" value="sensory_box"/>
    <property type="match status" value="1"/>
</dbReference>
<dbReference type="RefSeq" id="WP_146689040.1">
    <property type="nucleotide sequence ID" value="NZ_LT629750.1"/>
</dbReference>
<dbReference type="PANTHER" id="PTHR45138">
    <property type="entry name" value="REGULATORY COMPONENTS OF SENSORY TRANSDUCTION SYSTEM"/>
    <property type="match status" value="1"/>
</dbReference>
<dbReference type="PROSITE" id="PS50887">
    <property type="entry name" value="GGDEF"/>
    <property type="match status" value="1"/>
</dbReference>
<dbReference type="Gene3D" id="3.30.450.20">
    <property type="entry name" value="PAS domain"/>
    <property type="match status" value="3"/>
</dbReference>
<dbReference type="InterPro" id="IPR013767">
    <property type="entry name" value="PAS_fold"/>
</dbReference>
<evidence type="ECO:0000259" key="4">
    <source>
        <dbReference type="PROSITE" id="PS50112"/>
    </source>
</evidence>
<dbReference type="GO" id="GO:1902201">
    <property type="term" value="P:negative regulation of bacterial-type flagellum-dependent cell motility"/>
    <property type="evidence" value="ECO:0007669"/>
    <property type="project" value="TreeGrafter"/>
</dbReference>
<dbReference type="Pfam" id="PF00989">
    <property type="entry name" value="PAS"/>
    <property type="match status" value="1"/>
</dbReference>
<dbReference type="InterPro" id="IPR029787">
    <property type="entry name" value="Nucleotide_cyclase"/>
</dbReference>
<dbReference type="InterPro" id="IPR050469">
    <property type="entry name" value="Diguanylate_Cyclase"/>
</dbReference>
<dbReference type="PROSITE" id="PS50113">
    <property type="entry name" value="PAC"/>
    <property type="match status" value="1"/>
</dbReference>
<dbReference type="AlphaFoldDB" id="A0A1H1YE32"/>
<dbReference type="SUPFAM" id="SSF55785">
    <property type="entry name" value="PYP-like sensor domain (PAS domain)"/>
    <property type="match status" value="1"/>
</dbReference>
<accession>A0A1H1YE32</accession>
<dbReference type="SUPFAM" id="SSF55073">
    <property type="entry name" value="Nucleotide cyclase"/>
    <property type="match status" value="1"/>
</dbReference>
<comment type="catalytic activity">
    <reaction evidence="2">
        <text>2 GTP = 3',3'-c-di-GMP + 2 diphosphate</text>
        <dbReference type="Rhea" id="RHEA:24898"/>
        <dbReference type="ChEBI" id="CHEBI:33019"/>
        <dbReference type="ChEBI" id="CHEBI:37565"/>
        <dbReference type="ChEBI" id="CHEBI:58805"/>
        <dbReference type="EC" id="2.7.7.65"/>
    </reaction>
</comment>
<evidence type="ECO:0000259" key="5">
    <source>
        <dbReference type="PROSITE" id="PS50113"/>
    </source>
</evidence>
<dbReference type="GO" id="GO:0043709">
    <property type="term" value="P:cell adhesion involved in single-species biofilm formation"/>
    <property type="evidence" value="ECO:0007669"/>
    <property type="project" value="TreeGrafter"/>
</dbReference>